<dbReference type="InterPro" id="IPR036322">
    <property type="entry name" value="WD40_repeat_dom_sf"/>
</dbReference>
<feature type="repeat" description="WD" evidence="4">
    <location>
        <begin position="231"/>
        <end position="263"/>
    </location>
</feature>
<dbReference type="HAMAP" id="MF_03037">
    <property type="entry name" value="ciao1"/>
    <property type="match status" value="1"/>
</dbReference>
<dbReference type="PROSITE" id="PS00678">
    <property type="entry name" value="WD_REPEATS_1"/>
    <property type="match status" value="2"/>
</dbReference>
<proteinExistence type="inferred from homology"/>
<feature type="repeat" description="WD" evidence="4">
    <location>
        <begin position="15"/>
        <end position="56"/>
    </location>
</feature>
<dbReference type="InterPro" id="IPR015943">
    <property type="entry name" value="WD40/YVTN_repeat-like_dom_sf"/>
</dbReference>
<dbReference type="InterPro" id="IPR020472">
    <property type="entry name" value="WD40_PAC1"/>
</dbReference>
<dbReference type="GO" id="GO:0016226">
    <property type="term" value="P:iron-sulfur cluster assembly"/>
    <property type="evidence" value="ECO:0007669"/>
    <property type="project" value="UniProtKB-UniRule"/>
</dbReference>
<dbReference type="RefSeq" id="XP_007772469.1">
    <property type="nucleotide sequence ID" value="XM_007774279.1"/>
</dbReference>
<feature type="repeat" description="WD" evidence="4">
    <location>
        <begin position="141"/>
        <end position="174"/>
    </location>
</feature>
<dbReference type="InterPro" id="IPR019775">
    <property type="entry name" value="WD40_repeat_CS"/>
</dbReference>
<evidence type="ECO:0000256" key="3">
    <source>
        <dbReference type="HAMAP-Rule" id="MF_03037"/>
    </source>
</evidence>
<keyword evidence="1 4" id="KW-0853">WD repeat</keyword>
<accession>A0A5M3MCM9</accession>
<dbReference type="AlphaFoldDB" id="A0A5M3MCM9"/>
<dbReference type="PROSITE" id="PS50294">
    <property type="entry name" value="WD_REPEATS_REGION"/>
    <property type="match status" value="4"/>
</dbReference>
<feature type="repeat" description="WD" evidence="4">
    <location>
        <begin position="186"/>
        <end position="217"/>
    </location>
</feature>
<evidence type="ECO:0000256" key="4">
    <source>
        <dbReference type="PROSITE-ProRule" id="PRU00221"/>
    </source>
</evidence>
<reference evidence="6" key="1">
    <citation type="journal article" date="2012" name="Science">
        <title>The Paleozoic origin of enzymatic lignin decomposition reconstructed from 31 fungal genomes.</title>
        <authorList>
            <person name="Floudas D."/>
            <person name="Binder M."/>
            <person name="Riley R."/>
            <person name="Barry K."/>
            <person name="Blanchette R.A."/>
            <person name="Henrissat B."/>
            <person name="Martinez A.T."/>
            <person name="Otillar R."/>
            <person name="Spatafora J.W."/>
            <person name="Yadav J.S."/>
            <person name="Aerts A."/>
            <person name="Benoit I."/>
            <person name="Boyd A."/>
            <person name="Carlson A."/>
            <person name="Copeland A."/>
            <person name="Coutinho P.M."/>
            <person name="de Vries R.P."/>
            <person name="Ferreira P."/>
            <person name="Findley K."/>
            <person name="Foster B."/>
            <person name="Gaskell J."/>
            <person name="Glotzer D."/>
            <person name="Gorecki P."/>
            <person name="Heitman J."/>
            <person name="Hesse C."/>
            <person name="Hori C."/>
            <person name="Igarashi K."/>
            <person name="Jurgens J.A."/>
            <person name="Kallen N."/>
            <person name="Kersten P."/>
            <person name="Kohler A."/>
            <person name="Kuees U."/>
            <person name="Kumar T.K.A."/>
            <person name="Kuo A."/>
            <person name="LaButti K."/>
            <person name="Larrondo L.F."/>
            <person name="Lindquist E."/>
            <person name="Ling A."/>
            <person name="Lombard V."/>
            <person name="Lucas S."/>
            <person name="Lundell T."/>
            <person name="Martin R."/>
            <person name="McLaughlin D.J."/>
            <person name="Morgenstern I."/>
            <person name="Morin E."/>
            <person name="Murat C."/>
            <person name="Nagy L.G."/>
            <person name="Nolan M."/>
            <person name="Ohm R.A."/>
            <person name="Patyshakuliyeva A."/>
            <person name="Rokas A."/>
            <person name="Ruiz-Duenas F.J."/>
            <person name="Sabat G."/>
            <person name="Salamov A."/>
            <person name="Samejima M."/>
            <person name="Schmutz J."/>
            <person name="Slot J.C."/>
            <person name="St John F."/>
            <person name="Stenlid J."/>
            <person name="Sun H."/>
            <person name="Sun S."/>
            <person name="Syed K."/>
            <person name="Tsang A."/>
            <person name="Wiebenga A."/>
            <person name="Young D."/>
            <person name="Pisabarro A."/>
            <person name="Eastwood D.C."/>
            <person name="Martin F."/>
            <person name="Cullen D."/>
            <person name="Grigoriev I.V."/>
            <person name="Hibbett D.S."/>
        </authorList>
    </citation>
    <scope>NUCLEOTIDE SEQUENCE [LARGE SCALE GENOMIC DNA]</scope>
    <source>
        <strain evidence="6">RWD-64-598 SS2</strain>
    </source>
</reference>
<dbReference type="CDD" id="cd00200">
    <property type="entry name" value="WD40"/>
    <property type="match status" value="1"/>
</dbReference>
<dbReference type="PANTHER" id="PTHR19920:SF0">
    <property type="entry name" value="CYTOSOLIC IRON-SULFUR PROTEIN ASSEMBLY PROTEIN CIAO1-RELATED"/>
    <property type="match status" value="1"/>
</dbReference>
<comment type="function">
    <text evidence="3">Essential component of the cytosolic iron-sulfur (Fe/S) protein assembly machinery. Required for the maturation of extramitochondrial Fe/S proteins.</text>
</comment>
<keyword evidence="6" id="KW-1185">Reference proteome</keyword>
<protein>
    <recommendedName>
        <fullName evidence="3">Probable cytosolic iron-sulfur protein assembly protein 1</fullName>
    </recommendedName>
</protein>
<dbReference type="GO" id="GO:0097361">
    <property type="term" value="C:cytosolic [4Fe-4S] assembly targeting complex"/>
    <property type="evidence" value="ECO:0007669"/>
    <property type="project" value="InterPro"/>
</dbReference>
<evidence type="ECO:0000313" key="6">
    <source>
        <dbReference type="Proteomes" id="UP000053558"/>
    </source>
</evidence>
<evidence type="ECO:0000313" key="5">
    <source>
        <dbReference type="EMBL" id="EIW77012.1"/>
    </source>
</evidence>
<dbReference type="Gene3D" id="2.130.10.10">
    <property type="entry name" value="YVTN repeat-like/Quinoprotein amine dehydrogenase"/>
    <property type="match status" value="2"/>
</dbReference>
<dbReference type="OMA" id="IREIRWS"/>
<comment type="similarity">
    <text evidence="3">Belongs to the WD repeat CIA1 family.</text>
</comment>
<dbReference type="SMART" id="SM00320">
    <property type="entry name" value="WD40"/>
    <property type="match status" value="7"/>
</dbReference>
<evidence type="ECO:0000256" key="1">
    <source>
        <dbReference type="ARBA" id="ARBA00022574"/>
    </source>
</evidence>
<dbReference type="SUPFAM" id="SSF50978">
    <property type="entry name" value="WD40 repeat-like"/>
    <property type="match status" value="1"/>
</dbReference>
<dbReference type="OrthoDB" id="284782at2759"/>
<organism evidence="5 6">
    <name type="scientific">Coniophora puteana (strain RWD-64-598)</name>
    <name type="common">Brown rot fungus</name>
    <dbReference type="NCBI Taxonomy" id="741705"/>
    <lineage>
        <taxon>Eukaryota</taxon>
        <taxon>Fungi</taxon>
        <taxon>Dikarya</taxon>
        <taxon>Basidiomycota</taxon>
        <taxon>Agaricomycotina</taxon>
        <taxon>Agaricomycetes</taxon>
        <taxon>Agaricomycetidae</taxon>
        <taxon>Boletales</taxon>
        <taxon>Coniophorineae</taxon>
        <taxon>Coniophoraceae</taxon>
        <taxon>Coniophora</taxon>
    </lineage>
</organism>
<sequence length="374" mass="40201">MSSDLPYTIRCIATLEGHHDRAWQVAWNPAKPLLASCSADKSVRMYAYSTKPSVSAGSDDPSAVGAGRADAIALTHVSTIPTGHTKTVRSIAWAPSGRTLATGSFDANIGVWEQEEGDGDGEDGENGGGGGTREWECATLLEGHETECKGVAYSAGGELLATCSRDKTVWIWEVHPDSDFECMGVLMEHTQDVKCVAWHPSEQILASASYDDTIKLYADDPDEDWVCVQTLAGHQSTVWALAWSPCGTYLASASDDLTIKVWKRAGEHRWEGNLEIKGAHTRSIYSISWGKGKGDGGLGWLTSTGSDGKINVWDIQEPPEGSKELEHKLIASLSSSHDINDVNSVAWCARAGYEDMFATAGDDGLVKAWVVVPA</sequence>
<dbReference type="GeneID" id="19200177"/>
<dbReference type="PROSITE" id="PS50082">
    <property type="entry name" value="WD_REPEATS_2"/>
    <property type="match status" value="5"/>
</dbReference>
<dbReference type="InterPro" id="IPR028608">
    <property type="entry name" value="CIAO1/Cia1"/>
</dbReference>
<dbReference type="EMBL" id="JH711584">
    <property type="protein sequence ID" value="EIW77012.1"/>
    <property type="molecule type" value="Genomic_DNA"/>
</dbReference>
<dbReference type="PANTHER" id="PTHR19920">
    <property type="entry name" value="WD40 PROTEIN CIAO1"/>
    <property type="match status" value="1"/>
</dbReference>
<evidence type="ECO:0000256" key="2">
    <source>
        <dbReference type="ARBA" id="ARBA00022737"/>
    </source>
</evidence>
<dbReference type="Pfam" id="PF00400">
    <property type="entry name" value="WD40"/>
    <property type="match status" value="5"/>
</dbReference>
<dbReference type="KEGG" id="cput:CONPUDRAFT_129163"/>
<gene>
    <name evidence="3" type="primary">CIA1</name>
    <name evidence="5" type="ORF">CONPUDRAFT_129163</name>
</gene>
<name>A0A5M3MCM9_CONPW</name>
<feature type="repeat" description="WD" evidence="4">
    <location>
        <begin position="81"/>
        <end position="113"/>
    </location>
</feature>
<comment type="caution">
    <text evidence="5">The sequence shown here is derived from an EMBL/GenBank/DDBJ whole genome shotgun (WGS) entry which is preliminary data.</text>
</comment>
<keyword evidence="2" id="KW-0677">Repeat</keyword>
<dbReference type="PRINTS" id="PR00320">
    <property type="entry name" value="GPROTEINBRPT"/>
</dbReference>
<dbReference type="InterPro" id="IPR001680">
    <property type="entry name" value="WD40_rpt"/>
</dbReference>
<dbReference type="Proteomes" id="UP000053558">
    <property type="component" value="Unassembled WGS sequence"/>
</dbReference>